<dbReference type="Gene3D" id="3.40.50.360">
    <property type="match status" value="1"/>
</dbReference>
<dbReference type="EMBL" id="VSFG01000005">
    <property type="protein sequence ID" value="TYB43978.1"/>
    <property type="molecule type" value="Genomic_DNA"/>
</dbReference>
<dbReference type="PANTHER" id="PTHR30543:SF21">
    <property type="entry name" value="NAD(P)H-DEPENDENT FMN REDUCTASE LOT6"/>
    <property type="match status" value="1"/>
</dbReference>
<organism evidence="2 3">
    <name type="scientific">Actinomadura chibensis</name>
    <dbReference type="NCBI Taxonomy" id="392828"/>
    <lineage>
        <taxon>Bacteria</taxon>
        <taxon>Bacillati</taxon>
        <taxon>Actinomycetota</taxon>
        <taxon>Actinomycetes</taxon>
        <taxon>Streptosporangiales</taxon>
        <taxon>Thermomonosporaceae</taxon>
        <taxon>Actinomadura</taxon>
    </lineage>
</organism>
<dbReference type="GO" id="GO:0016491">
    <property type="term" value="F:oxidoreductase activity"/>
    <property type="evidence" value="ECO:0007669"/>
    <property type="project" value="InterPro"/>
</dbReference>
<proteinExistence type="predicted"/>
<dbReference type="AlphaFoldDB" id="A0A5D0NHX4"/>
<dbReference type="InterPro" id="IPR050712">
    <property type="entry name" value="NAD(P)H-dep_reductase"/>
</dbReference>
<dbReference type="Proteomes" id="UP000323380">
    <property type="component" value="Unassembled WGS sequence"/>
</dbReference>
<dbReference type="GO" id="GO:0005829">
    <property type="term" value="C:cytosol"/>
    <property type="evidence" value="ECO:0007669"/>
    <property type="project" value="TreeGrafter"/>
</dbReference>
<dbReference type="Pfam" id="PF03358">
    <property type="entry name" value="FMN_red"/>
    <property type="match status" value="1"/>
</dbReference>
<keyword evidence="3" id="KW-1185">Reference proteome</keyword>
<dbReference type="GO" id="GO:0010181">
    <property type="term" value="F:FMN binding"/>
    <property type="evidence" value="ECO:0007669"/>
    <property type="project" value="TreeGrafter"/>
</dbReference>
<dbReference type="SUPFAM" id="SSF52218">
    <property type="entry name" value="Flavoproteins"/>
    <property type="match status" value="1"/>
</dbReference>
<dbReference type="InterPro" id="IPR005025">
    <property type="entry name" value="FMN_Rdtase-like_dom"/>
</dbReference>
<evidence type="ECO:0000259" key="1">
    <source>
        <dbReference type="Pfam" id="PF03358"/>
    </source>
</evidence>
<gene>
    <name evidence="2" type="ORF">FXF69_23740</name>
</gene>
<dbReference type="PANTHER" id="PTHR30543">
    <property type="entry name" value="CHROMATE REDUCTASE"/>
    <property type="match status" value="1"/>
</dbReference>
<dbReference type="STRING" id="1220554.GCA_001552135_06817"/>
<feature type="domain" description="NADPH-dependent FMN reductase-like" evidence="1">
    <location>
        <begin position="13"/>
        <end position="160"/>
    </location>
</feature>
<reference evidence="2 3" key="1">
    <citation type="submission" date="2019-08" db="EMBL/GenBank/DDBJ databases">
        <title>Actinomadura sp. nov. CYP1-5 isolated from mountain soil.</title>
        <authorList>
            <person name="Songsumanus A."/>
            <person name="Kuncharoen N."/>
            <person name="Kudo T."/>
            <person name="Yuki M."/>
            <person name="Igarashi Y."/>
            <person name="Tanasupawat S."/>
        </authorList>
    </citation>
    <scope>NUCLEOTIDE SEQUENCE [LARGE SCALE GENOMIC DNA]</scope>
    <source>
        <strain evidence="2 3">JCM 14158</strain>
    </source>
</reference>
<dbReference type="InterPro" id="IPR029039">
    <property type="entry name" value="Flavoprotein-like_sf"/>
</dbReference>
<sequence>MTQTGARMNVAPEIIFLSGSLSEDSKTRLIADWCAGQCVGRGALTHVFLGTDLEFPFYRPGAAARDRPEIRDYLRAMERADAVVLVSPAYHGGVSGLLKNAIDYVNELADADRPLLDGRAIGCIAVARGEQGATSTLAMLRTIGHALRGWPTPLGVALSNEQAHTDSGGAPVVERTRAQLKVMLGQVISHSRITARRRASRTPAGTRR</sequence>
<name>A0A5D0NHX4_9ACTN</name>
<evidence type="ECO:0000313" key="3">
    <source>
        <dbReference type="Proteomes" id="UP000323380"/>
    </source>
</evidence>
<comment type="caution">
    <text evidence="2">The sequence shown here is derived from an EMBL/GenBank/DDBJ whole genome shotgun (WGS) entry which is preliminary data.</text>
</comment>
<accession>A0A5D0NHX4</accession>
<evidence type="ECO:0000313" key="2">
    <source>
        <dbReference type="EMBL" id="TYB43978.1"/>
    </source>
</evidence>
<protein>
    <submittedName>
        <fullName evidence="2">NAD(P)H-dependent oxidoreductase</fullName>
    </submittedName>
</protein>